<accession>A0ABZ2TDA5</accession>
<dbReference type="InterPro" id="IPR051468">
    <property type="entry name" value="Fungal_SecMetab_SDRs"/>
</dbReference>
<dbReference type="PANTHER" id="PTHR43544">
    <property type="entry name" value="SHORT-CHAIN DEHYDROGENASE/REDUCTASE"/>
    <property type="match status" value="1"/>
</dbReference>
<dbReference type="SUPFAM" id="SSF51735">
    <property type="entry name" value="NAD(P)-binding Rossmann-fold domains"/>
    <property type="match status" value="1"/>
</dbReference>
<gene>
    <name evidence="1" type="ORF">RZS32_011700</name>
</gene>
<dbReference type="InterPro" id="IPR036291">
    <property type="entry name" value="NAD(P)-bd_dom_sf"/>
</dbReference>
<dbReference type="PRINTS" id="PR00081">
    <property type="entry name" value="GDHRDH"/>
</dbReference>
<dbReference type="Proteomes" id="UP001281305">
    <property type="component" value="Chromosome"/>
</dbReference>
<dbReference type="PANTHER" id="PTHR43544:SF12">
    <property type="entry name" value="NAD(P)-BINDING ROSSMANN-FOLD SUPERFAMILY PROTEIN"/>
    <property type="match status" value="1"/>
</dbReference>
<dbReference type="InterPro" id="IPR002347">
    <property type="entry name" value="SDR_fam"/>
</dbReference>
<dbReference type="EMBL" id="CP146606">
    <property type="protein sequence ID" value="WYK17085.1"/>
    <property type="molecule type" value="Genomic_DNA"/>
</dbReference>
<dbReference type="RefSeq" id="WP_317057160.1">
    <property type="nucleotide sequence ID" value="NZ_CP146606.1"/>
</dbReference>
<proteinExistence type="predicted"/>
<name>A0ABZ2TDA5_9RHOB</name>
<evidence type="ECO:0000313" key="1">
    <source>
        <dbReference type="EMBL" id="WYK17085.1"/>
    </source>
</evidence>
<sequence>METALIIGASGGIGSALVHTLEKREVKVTSLSRSADGLDVTDEASVKAHLDALSGPFDLIFVATGALELNGRGPEKALKEIEPEVMLEQFRLNCMGPALVLKYSARLLPRDRAATFAALSARVGSIGDNSLGGWYSYRTAKAALNQMIRGASIELKRTHKKSICVALHPGTVSTPLTAKYAGGRETHTPDEAAKDLLSVLEGLGPQDTGSFFDWSGKPVPW</sequence>
<dbReference type="Pfam" id="PF13561">
    <property type="entry name" value="adh_short_C2"/>
    <property type="match status" value="1"/>
</dbReference>
<reference evidence="1 2" key="1">
    <citation type="submission" date="2024-02" db="EMBL/GenBank/DDBJ databases">
        <title>Roseovarius strain W115 nov., isolated from a marine algae.</title>
        <authorList>
            <person name="Lee M.W."/>
            <person name="Lee J.K."/>
            <person name="Kim J.M."/>
            <person name="Choi D.G."/>
            <person name="Baek J.H."/>
            <person name="Bayburt H."/>
            <person name="Jung J.J."/>
            <person name="Han D.M."/>
            <person name="Jeon C.O."/>
        </authorList>
    </citation>
    <scope>NUCLEOTIDE SEQUENCE [LARGE SCALE GENOMIC DNA]</scope>
    <source>
        <strain evidence="1 2">W115</strain>
    </source>
</reference>
<organism evidence="1 2">
    <name type="scientific">Roseovarius rhodophyticola</name>
    <dbReference type="NCBI Taxonomy" id="3080827"/>
    <lineage>
        <taxon>Bacteria</taxon>
        <taxon>Pseudomonadati</taxon>
        <taxon>Pseudomonadota</taxon>
        <taxon>Alphaproteobacteria</taxon>
        <taxon>Rhodobacterales</taxon>
        <taxon>Roseobacteraceae</taxon>
        <taxon>Roseovarius</taxon>
    </lineage>
</organism>
<dbReference type="Gene3D" id="3.40.50.720">
    <property type="entry name" value="NAD(P)-binding Rossmann-like Domain"/>
    <property type="match status" value="1"/>
</dbReference>
<evidence type="ECO:0000313" key="2">
    <source>
        <dbReference type="Proteomes" id="UP001281305"/>
    </source>
</evidence>
<protein>
    <submittedName>
        <fullName evidence="1">SDR family NAD(P)-dependent oxidoreductase</fullName>
    </submittedName>
</protein>
<keyword evidence="2" id="KW-1185">Reference proteome</keyword>